<dbReference type="Proteomes" id="UP001432202">
    <property type="component" value="Chromosome"/>
</dbReference>
<dbReference type="PANTHER" id="PTHR10066:SF67">
    <property type="entry name" value="BETA-GLUCURONIDASE"/>
    <property type="match status" value="1"/>
</dbReference>
<evidence type="ECO:0000256" key="1">
    <source>
        <dbReference type="ARBA" id="ARBA00007401"/>
    </source>
</evidence>
<dbReference type="FunFam" id="3.20.20.80:FF:000080">
    <property type="entry name" value="Beta-glucuronidase UidA"/>
    <property type="match status" value="1"/>
</dbReference>
<sequence length="579" mass="68132">MRSWYRQRISLEGFWKFRLDERDLGEKENWYGGFESDDVIYVPASWNEQNPDWDQFSSIAWYEKKVFINEEHNNKEAWIIFDGAGYFTKVWINGSYIGSHEGSFTKFKFSIKDKLTFGDFNNIIVRIDNKPDVHNLPPAKELNVTAFDFFNYGGIHRPVYIELADECHVEDLTIHTKANGKLRLKAEVNCNEYDLKIRLMDKEMNNLILEDEIKGAKSRIVEYERSVNNVKPWDPESPNLYILILDVYVNHKLRDSVYERIGFRDVEIRNGRIYLNNRPIFLKGFGRHEDFPVLGKYMYGAVLIRDFYLMKKIGANSFRTSHYPYSDEHLDLADELGFLVILEPPLCYSNINRILNKEEIAKLFSDERYLEKAKSVINEMIKQHKNRPSVIMYSVTNEPPSDIPEVAEFIRKIAEYFKVLDPTRGTTFASHRSINDLALGCVDVISLNYYHGWYTEWGEISKGVSIMLREIEEIHKRFPDKPIMITEFGADAILGLHSDPPQMWSEEYQEEMIRSYVETLMRRDYIVGLHIWNFADFRSTQSPMRSILNRKGIFTRDRQPKLSAKTVKELYSKIKTFLS</sequence>
<dbReference type="InterPro" id="IPR006103">
    <property type="entry name" value="Glyco_hydro_2_cat"/>
</dbReference>
<protein>
    <recommendedName>
        <fullName evidence="3">Beta-glucuronidase</fullName>
        <ecNumber evidence="2">3.2.1.31</ecNumber>
    </recommendedName>
</protein>
<dbReference type="InterPro" id="IPR006102">
    <property type="entry name" value="Ig-like_GH2"/>
</dbReference>
<dbReference type="GO" id="GO:0004566">
    <property type="term" value="F:beta-glucuronidase activity"/>
    <property type="evidence" value="ECO:0007669"/>
    <property type="project" value="UniProtKB-EC"/>
</dbReference>
<dbReference type="GO" id="GO:0030246">
    <property type="term" value="F:carbohydrate binding"/>
    <property type="evidence" value="ECO:0007669"/>
    <property type="project" value="TreeGrafter"/>
</dbReference>
<evidence type="ECO:0000259" key="6">
    <source>
        <dbReference type="Pfam" id="PF00703"/>
    </source>
</evidence>
<dbReference type="Pfam" id="PF02836">
    <property type="entry name" value="Glyco_hydro_2_C"/>
    <property type="match status" value="1"/>
</dbReference>
<dbReference type="RefSeq" id="WP_338598930.1">
    <property type="nucleotide sequence ID" value="NZ_CP146016.1"/>
</dbReference>
<evidence type="ECO:0000259" key="7">
    <source>
        <dbReference type="Pfam" id="PF02836"/>
    </source>
</evidence>
<dbReference type="Pfam" id="PF00703">
    <property type="entry name" value="Glyco_hydro_2"/>
    <property type="match status" value="1"/>
</dbReference>
<dbReference type="EMBL" id="CP146016">
    <property type="protein sequence ID" value="WWQ59599.1"/>
    <property type="molecule type" value="Genomic_DNA"/>
</dbReference>
<feature type="domain" description="Glycoside hydrolase family 2 immunoglobulin-like beta-sandwich" evidence="6">
    <location>
        <begin position="167"/>
        <end position="264"/>
    </location>
</feature>
<dbReference type="AlphaFoldDB" id="A0AAX4KXJ2"/>
<dbReference type="PANTHER" id="PTHR10066">
    <property type="entry name" value="BETA-GLUCURONIDASE"/>
    <property type="match status" value="1"/>
</dbReference>
<evidence type="ECO:0000259" key="8">
    <source>
        <dbReference type="Pfam" id="PF02837"/>
    </source>
</evidence>
<keyword evidence="4 9" id="KW-0378">Hydrolase</keyword>
<dbReference type="GeneID" id="89336880"/>
<evidence type="ECO:0000256" key="3">
    <source>
        <dbReference type="ARBA" id="ARBA00016205"/>
    </source>
</evidence>
<dbReference type="EC" id="3.2.1.31" evidence="2"/>
<keyword evidence="10" id="KW-1185">Reference proteome</keyword>
<dbReference type="GO" id="GO:0019391">
    <property type="term" value="P:glucuronoside catabolic process"/>
    <property type="evidence" value="ECO:0007669"/>
    <property type="project" value="TreeGrafter"/>
</dbReference>
<comment type="similarity">
    <text evidence="1">Belongs to the glycosyl hydrolase 2 family.</text>
</comment>
<dbReference type="PRINTS" id="PR00132">
    <property type="entry name" value="GLHYDRLASE2"/>
</dbReference>
<dbReference type="InterPro" id="IPR017853">
    <property type="entry name" value="GH"/>
</dbReference>
<dbReference type="SUPFAM" id="SSF49785">
    <property type="entry name" value="Galactose-binding domain-like"/>
    <property type="match status" value="1"/>
</dbReference>
<dbReference type="Gene3D" id="2.60.120.260">
    <property type="entry name" value="Galactose-binding domain-like"/>
    <property type="match status" value="1"/>
</dbReference>
<reference evidence="9 10" key="1">
    <citation type="submission" date="2024-02" db="EMBL/GenBank/DDBJ databases">
        <title>STSV induces naive adaptation in Sulfolobus.</title>
        <authorList>
            <person name="Xiang X."/>
            <person name="Song M."/>
        </authorList>
    </citation>
    <scope>NUCLEOTIDE SEQUENCE [LARGE SCALE GENOMIC DNA]</scope>
    <source>
        <strain evidence="9 10">RT2</strain>
    </source>
</reference>
<accession>A0AAX4KXJ2</accession>
<gene>
    <name evidence="9" type="ORF">V6M85_08885</name>
</gene>
<dbReference type="InterPro" id="IPR013783">
    <property type="entry name" value="Ig-like_fold"/>
</dbReference>
<evidence type="ECO:0000256" key="5">
    <source>
        <dbReference type="ARBA" id="ARBA00023295"/>
    </source>
</evidence>
<keyword evidence="5" id="KW-0326">Glycosidase</keyword>
<dbReference type="InterPro" id="IPR008979">
    <property type="entry name" value="Galactose-bd-like_sf"/>
</dbReference>
<evidence type="ECO:0000313" key="9">
    <source>
        <dbReference type="EMBL" id="WWQ59599.1"/>
    </source>
</evidence>
<dbReference type="InterPro" id="IPR036156">
    <property type="entry name" value="Beta-gal/glucu_dom_sf"/>
</dbReference>
<name>A0AAX4KXJ2_9CREN</name>
<evidence type="ECO:0000313" key="10">
    <source>
        <dbReference type="Proteomes" id="UP001432202"/>
    </source>
</evidence>
<dbReference type="InterPro" id="IPR006104">
    <property type="entry name" value="Glyco_hydro_2_N"/>
</dbReference>
<feature type="domain" description="Glycosyl hydrolases family 2 sugar binding" evidence="8">
    <location>
        <begin position="10"/>
        <end position="160"/>
    </location>
</feature>
<dbReference type="SUPFAM" id="SSF49303">
    <property type="entry name" value="beta-Galactosidase/glucuronidase domain"/>
    <property type="match status" value="1"/>
</dbReference>
<dbReference type="Gene3D" id="3.20.20.80">
    <property type="entry name" value="Glycosidases"/>
    <property type="match status" value="1"/>
</dbReference>
<dbReference type="Pfam" id="PF02837">
    <property type="entry name" value="Glyco_hydro_2_N"/>
    <property type="match status" value="1"/>
</dbReference>
<dbReference type="Gene3D" id="2.60.40.10">
    <property type="entry name" value="Immunoglobulins"/>
    <property type="match status" value="1"/>
</dbReference>
<organism evidence="9 10">
    <name type="scientific">Sulfolobus tengchongensis</name>
    <dbReference type="NCBI Taxonomy" id="207809"/>
    <lineage>
        <taxon>Archaea</taxon>
        <taxon>Thermoproteota</taxon>
        <taxon>Thermoprotei</taxon>
        <taxon>Sulfolobales</taxon>
        <taxon>Sulfolobaceae</taxon>
        <taxon>Sulfolobus</taxon>
    </lineage>
</organism>
<dbReference type="InterPro" id="IPR006101">
    <property type="entry name" value="Glyco_hydro_2"/>
</dbReference>
<proteinExistence type="inferred from homology"/>
<dbReference type="SUPFAM" id="SSF51445">
    <property type="entry name" value="(Trans)glycosidases"/>
    <property type="match status" value="1"/>
</dbReference>
<evidence type="ECO:0000256" key="2">
    <source>
        <dbReference type="ARBA" id="ARBA00012761"/>
    </source>
</evidence>
<evidence type="ECO:0000256" key="4">
    <source>
        <dbReference type="ARBA" id="ARBA00022801"/>
    </source>
</evidence>
<feature type="domain" description="Glycoside hydrolase family 2 catalytic" evidence="7">
    <location>
        <begin position="266"/>
        <end position="575"/>
    </location>
</feature>
<dbReference type="GO" id="GO:0005975">
    <property type="term" value="P:carbohydrate metabolic process"/>
    <property type="evidence" value="ECO:0007669"/>
    <property type="project" value="InterPro"/>
</dbReference>